<organism evidence="2 3">
    <name type="scientific">Actinomortierella ambigua</name>
    <dbReference type="NCBI Taxonomy" id="1343610"/>
    <lineage>
        <taxon>Eukaryota</taxon>
        <taxon>Fungi</taxon>
        <taxon>Fungi incertae sedis</taxon>
        <taxon>Mucoromycota</taxon>
        <taxon>Mortierellomycotina</taxon>
        <taxon>Mortierellomycetes</taxon>
        <taxon>Mortierellales</taxon>
        <taxon>Mortierellaceae</taxon>
        <taxon>Actinomortierella</taxon>
    </lineage>
</organism>
<proteinExistence type="predicted"/>
<dbReference type="Proteomes" id="UP000807716">
    <property type="component" value="Unassembled WGS sequence"/>
</dbReference>
<feature type="compositionally biased region" description="Acidic residues" evidence="1">
    <location>
        <begin position="520"/>
        <end position="539"/>
    </location>
</feature>
<comment type="caution">
    <text evidence="2">The sequence shown here is derived from an EMBL/GenBank/DDBJ whole genome shotgun (WGS) entry which is preliminary data.</text>
</comment>
<protein>
    <submittedName>
        <fullName evidence="2">Uncharacterized protein</fullName>
    </submittedName>
</protein>
<feature type="compositionally biased region" description="Basic and acidic residues" evidence="1">
    <location>
        <begin position="585"/>
        <end position="596"/>
    </location>
</feature>
<evidence type="ECO:0000256" key="1">
    <source>
        <dbReference type="SAM" id="MobiDB-lite"/>
    </source>
</evidence>
<feature type="compositionally biased region" description="Basic and acidic residues" evidence="1">
    <location>
        <begin position="267"/>
        <end position="280"/>
    </location>
</feature>
<sequence length="825" mass="92513">MAIGLPIGSRSKKRCLMWSAGIIGLWLLIPYNLVWTDYLSSPAVYSQILNRLDQPVCPTLKPYDRQKLLLLEPIECTPIESKHPDFSVDICFSPYVCNEGLVRVRRRDRTLCKTAELKPLISRNVTHDAFHRQFSGPDAFYVAFSGAEKLAPPDWYHAGHCLYVFPFHISNPGKLSLDITHMYDNYGAVLEQHDRWPDLKLQKVVEAFSLEVCRGCPSRTAAPRSLHSADFVMEKSSPFIATKVVYASGADALKKYGSKNTREYHEVYRDPRDPLAKPDESSGSPSQLPLCSRQFAVQGAWLPAHAEDKNSWRKANYTWTPLGCRYDRPLTRSCLSRRGAKAKKVSFQGDPQLRVLLEHLLRRLNGTAQIQTLTASSLDSLDTMVETTSISYLLDPLMTRKIAPADLLVTNLGQWATGTKYLDQQMTTEKYHSLLLDLIDDFQQTARDTEDLDDEDVEDLLDEGGDEEDSAYATDELEDWEPHRIIGPAPQDDFEDNEYESDYEGDDDTAPADQDRDPPSQDEDERGDGDDNDGFDEVDGSLGGGEDGATPRQGRDGLIHQRVSKSAAPVANDNKSGTLMFQGEKSNRRPGTDKPPRKQKQPSQQDTAPLSQPSKKEQQQQQRGQEGQNKPYVSPPKAEGSNSRSPQRGSEDSPSPSSPATLNQSRPSRQNKINSSLSSPSSPSDASSVSRSKEATRIRLSKRSLGQGGENGNIRTMKSKRAEPRIERTATKLVWAGMVAYPETQPVDSLHVHDWRSIYRLRYWNQVAEEVMMLNGVPFMDFFPMTLSMVDTSPDRSHYHGTDAIEAMLEELQYKLGLCAEEEGF</sequence>
<feature type="compositionally biased region" description="Low complexity" evidence="1">
    <location>
        <begin position="619"/>
        <end position="628"/>
    </location>
</feature>
<dbReference type="EMBL" id="JAAAJB010000026">
    <property type="protein sequence ID" value="KAG0269373.1"/>
    <property type="molecule type" value="Genomic_DNA"/>
</dbReference>
<feature type="compositionally biased region" description="Acidic residues" evidence="1">
    <location>
        <begin position="492"/>
        <end position="510"/>
    </location>
</feature>
<gene>
    <name evidence="2" type="ORF">DFQ27_003701</name>
</gene>
<evidence type="ECO:0000313" key="2">
    <source>
        <dbReference type="EMBL" id="KAG0269373.1"/>
    </source>
</evidence>
<feature type="compositionally biased region" description="Acidic residues" evidence="1">
    <location>
        <begin position="450"/>
        <end position="479"/>
    </location>
</feature>
<dbReference type="OrthoDB" id="3176531at2759"/>
<evidence type="ECO:0000313" key="3">
    <source>
        <dbReference type="Proteomes" id="UP000807716"/>
    </source>
</evidence>
<feature type="region of interest" description="Disordered" evidence="1">
    <location>
        <begin position="448"/>
        <end position="724"/>
    </location>
</feature>
<feature type="compositionally biased region" description="Polar residues" evidence="1">
    <location>
        <begin position="640"/>
        <end position="674"/>
    </location>
</feature>
<keyword evidence="3" id="KW-1185">Reference proteome</keyword>
<name>A0A9P6QMV1_9FUNG</name>
<feature type="compositionally biased region" description="Low complexity" evidence="1">
    <location>
        <begin position="675"/>
        <end position="690"/>
    </location>
</feature>
<reference evidence="2" key="1">
    <citation type="journal article" date="2020" name="Fungal Divers.">
        <title>Resolving the Mortierellaceae phylogeny through synthesis of multi-gene phylogenetics and phylogenomics.</title>
        <authorList>
            <person name="Vandepol N."/>
            <person name="Liber J."/>
            <person name="Desiro A."/>
            <person name="Na H."/>
            <person name="Kennedy M."/>
            <person name="Barry K."/>
            <person name="Grigoriev I.V."/>
            <person name="Miller A.N."/>
            <person name="O'Donnell K."/>
            <person name="Stajich J.E."/>
            <person name="Bonito G."/>
        </authorList>
    </citation>
    <scope>NUCLEOTIDE SEQUENCE</scope>
    <source>
        <strain evidence="2">BC1065</strain>
    </source>
</reference>
<dbReference type="AlphaFoldDB" id="A0A9P6QMV1"/>
<accession>A0A9P6QMV1</accession>
<feature type="region of interest" description="Disordered" evidence="1">
    <location>
        <begin position="267"/>
        <end position="287"/>
    </location>
</feature>